<keyword evidence="1" id="KW-0175">Coiled coil</keyword>
<comment type="caution">
    <text evidence="3">The sequence shown here is derived from an EMBL/GenBank/DDBJ whole genome shotgun (WGS) entry which is preliminary data.</text>
</comment>
<accession>A0A0V7ZGP6</accession>
<gene>
    <name evidence="3" type="ORF">BC008_14660</name>
    <name evidence="4" type="ORF">BC008_15015</name>
</gene>
<feature type="coiled-coil region" evidence="1">
    <location>
        <begin position="297"/>
        <end position="324"/>
    </location>
</feature>
<reference evidence="3 5" key="1">
    <citation type="journal article" date="2015" name="Genome Announc.">
        <title>Draft Genome of the Euendolithic (true boring) Cyanobacterium Mastigocoleus testarum strain BC008.</title>
        <authorList>
            <person name="Guida B.S."/>
            <person name="Garcia-Pichel F."/>
        </authorList>
    </citation>
    <scope>NUCLEOTIDE SEQUENCE [LARGE SCALE GENOMIC DNA]</scope>
    <source>
        <strain evidence="3 5">BC008</strain>
    </source>
</reference>
<dbReference type="EMBL" id="LMTZ01000132">
    <property type="protein sequence ID" value="KST63764.1"/>
    <property type="molecule type" value="Genomic_DNA"/>
</dbReference>
<dbReference type="InterPro" id="IPR051918">
    <property type="entry name" value="STPP_CPPED1"/>
</dbReference>
<dbReference type="InterPro" id="IPR029052">
    <property type="entry name" value="Metallo-depent_PP-like"/>
</dbReference>
<evidence type="ECO:0000313" key="3">
    <source>
        <dbReference type="EMBL" id="KST63694.1"/>
    </source>
</evidence>
<dbReference type="PANTHER" id="PTHR43143">
    <property type="entry name" value="METALLOPHOSPHOESTERASE, CALCINEURIN SUPERFAMILY"/>
    <property type="match status" value="1"/>
</dbReference>
<dbReference type="Proteomes" id="UP000053372">
    <property type="component" value="Unassembled WGS sequence"/>
</dbReference>
<dbReference type="InterPro" id="IPR004843">
    <property type="entry name" value="Calcineurin-like_PHP"/>
</dbReference>
<dbReference type="Gene3D" id="3.60.21.10">
    <property type="match status" value="1"/>
</dbReference>
<evidence type="ECO:0000313" key="4">
    <source>
        <dbReference type="EMBL" id="KST63764.1"/>
    </source>
</evidence>
<proteinExistence type="predicted"/>
<name>A0A0V7ZGP6_9CYAN</name>
<dbReference type="SUPFAM" id="SSF56300">
    <property type="entry name" value="Metallo-dependent phosphatases"/>
    <property type="match status" value="1"/>
</dbReference>
<dbReference type="GO" id="GO:0016787">
    <property type="term" value="F:hydrolase activity"/>
    <property type="evidence" value="ECO:0007669"/>
    <property type="project" value="InterPro"/>
</dbReference>
<organism evidence="3 5">
    <name type="scientific">Mastigocoleus testarum BC008</name>
    <dbReference type="NCBI Taxonomy" id="371196"/>
    <lineage>
        <taxon>Bacteria</taxon>
        <taxon>Bacillati</taxon>
        <taxon>Cyanobacteriota</taxon>
        <taxon>Cyanophyceae</taxon>
        <taxon>Nostocales</taxon>
        <taxon>Hapalosiphonaceae</taxon>
        <taxon>Mastigocoleus</taxon>
    </lineage>
</organism>
<dbReference type="AlphaFoldDB" id="A0A0V7ZGP6"/>
<evidence type="ECO:0000259" key="2">
    <source>
        <dbReference type="Pfam" id="PF00149"/>
    </source>
</evidence>
<evidence type="ECO:0000313" key="5">
    <source>
        <dbReference type="Proteomes" id="UP000053372"/>
    </source>
</evidence>
<dbReference type="PANTHER" id="PTHR43143:SF1">
    <property type="entry name" value="SERINE_THREONINE-PROTEIN PHOSPHATASE CPPED1"/>
    <property type="match status" value="1"/>
</dbReference>
<dbReference type="OrthoDB" id="500534at2"/>
<dbReference type="RefSeq" id="WP_027842601.1">
    <property type="nucleotide sequence ID" value="NZ_LMTZ01000132.1"/>
</dbReference>
<feature type="domain" description="Calcineurin-like phosphoesterase" evidence="2">
    <location>
        <begin position="50"/>
        <end position="159"/>
    </location>
</feature>
<dbReference type="Pfam" id="PF00149">
    <property type="entry name" value="Metallophos"/>
    <property type="match status" value="1"/>
</dbReference>
<protein>
    <submittedName>
        <fullName evidence="3">Metallophosphoesterase</fullName>
    </submittedName>
</protein>
<evidence type="ECO:0000256" key="1">
    <source>
        <dbReference type="SAM" id="Coils"/>
    </source>
</evidence>
<sequence length="534" mass="62112">MKVITEPSIAVKIQKMKERVRWSHPSIVSRSIDQTSMVIDDGKEESEEFSFLVIGDSGSGPHRTHNPQRKIAELMLPHRDECSFVLHTGDVMYLVGSRDYYPENFIKPYREFLVGGENYEHISYDNMTFNQPFLPVPGNHDYYEVPLFYRLLAGATLPLRRFFGYKDLDLSWNSSYKGDAYARAFIDYLKRFNSQEKLEYHLNSHYTGKTDFGRCLRYVPGEFTRLPNRYYTFRYRGIDFFALDSSTFNEPLTPANVNEIHSQSEHDERRLLATERLKVEQEQQQIIATISILKGYIPEEAEKIDDLNAKLEQLDEIKMDLDKQLNHNKSKIIDFEQLHWLEERLIKSWEDRAVRGRIIYFHHPPYVTEATKWGQAQTLAVRHRLRKVLDNVVEKLGCLPSQSPIVDLILNGHAHCFEHLQTLDTGHADSNLNWIVCGGSGFSLRRQREEGAELTETFFTESGTEVRKVAIGQRFIGRSGQGSDKRRPYSGIRINVKKGNPLQFFIIPFVAERHQHQWYHPEIEPLTINPIGLS</sequence>
<keyword evidence="5" id="KW-1185">Reference proteome</keyword>
<dbReference type="EMBL" id="LMTZ01000134">
    <property type="protein sequence ID" value="KST63694.1"/>
    <property type="molecule type" value="Genomic_DNA"/>
</dbReference>